<dbReference type="AlphaFoldDB" id="A0A943IQY4"/>
<sequence>MTEKEKTAPRHQRENQLKEKTSSASGPRGAHSHLTEKENLPRATGARRISGSLFPHKRERQQPEKYRYLQNKIRSFSITT</sequence>
<feature type="compositionally biased region" description="Basic and acidic residues" evidence="1">
    <location>
        <begin position="1"/>
        <end position="21"/>
    </location>
</feature>
<protein>
    <submittedName>
        <fullName evidence="2">Uncharacterized protein</fullName>
    </submittedName>
</protein>
<gene>
    <name evidence="2" type="ORF">KHW66_10230</name>
</gene>
<dbReference type="EMBL" id="JAGZAM010000022">
    <property type="protein sequence ID" value="MBS5688351.1"/>
    <property type="molecule type" value="Genomic_DNA"/>
</dbReference>
<reference evidence="2" key="1">
    <citation type="submission" date="2021-02" db="EMBL/GenBank/DDBJ databases">
        <title>Infant gut strain persistence is associated with maternal origin, phylogeny, and functional potential including surface adhesion and iron acquisition.</title>
        <authorList>
            <person name="Lou Y.C."/>
        </authorList>
    </citation>
    <scope>NUCLEOTIDE SEQUENCE</scope>
    <source>
        <strain evidence="2">L3_101_367G1_dasL3_101_367G1_metabat.metabat.26</strain>
    </source>
</reference>
<evidence type="ECO:0000256" key="1">
    <source>
        <dbReference type="SAM" id="MobiDB-lite"/>
    </source>
</evidence>
<proteinExistence type="predicted"/>
<dbReference type="Proteomes" id="UP000733372">
    <property type="component" value="Unassembled WGS sequence"/>
</dbReference>
<comment type="caution">
    <text evidence="2">The sequence shown here is derived from an EMBL/GenBank/DDBJ whole genome shotgun (WGS) entry which is preliminary data.</text>
</comment>
<feature type="region of interest" description="Disordered" evidence="1">
    <location>
        <begin position="1"/>
        <end position="64"/>
    </location>
</feature>
<evidence type="ECO:0000313" key="2">
    <source>
        <dbReference type="EMBL" id="MBS5688351.1"/>
    </source>
</evidence>
<organism evidence="2 3">
    <name type="scientific">Faecalibacterium prausnitzii</name>
    <dbReference type="NCBI Taxonomy" id="853"/>
    <lineage>
        <taxon>Bacteria</taxon>
        <taxon>Bacillati</taxon>
        <taxon>Bacillota</taxon>
        <taxon>Clostridia</taxon>
        <taxon>Eubacteriales</taxon>
        <taxon>Oscillospiraceae</taxon>
        <taxon>Faecalibacterium</taxon>
    </lineage>
</organism>
<accession>A0A943IQY4</accession>
<evidence type="ECO:0000313" key="3">
    <source>
        <dbReference type="Proteomes" id="UP000733372"/>
    </source>
</evidence>
<name>A0A943IQY4_9FIRM</name>